<dbReference type="EMBL" id="SMKO01000314">
    <property type="protein sequence ID" value="TDC85575.1"/>
    <property type="molecule type" value="Genomic_DNA"/>
</dbReference>
<accession>A0A4V2Y5T6</accession>
<dbReference type="Proteomes" id="UP000295258">
    <property type="component" value="Unassembled WGS sequence"/>
</dbReference>
<proteinExistence type="predicted"/>
<comment type="caution">
    <text evidence="1">The sequence shown here is derived from an EMBL/GenBank/DDBJ whole genome shotgun (WGS) entry which is preliminary data.</text>
</comment>
<dbReference type="RefSeq" id="WP_132606614.1">
    <property type="nucleotide sequence ID" value="NZ_SMKO01000314.1"/>
</dbReference>
<sequence>MPSTPDASYADPRFLRIDVDASEGLVSMGTRLLHTLPSFHGSIYLRPAGSLAGFALSFPLPLPYREEPPELVWEAVELPASRLPQEVSGQSSLRLGRRRAFARVSALCAEVPGGRSGRPYLKIVLEARLPSLALRWPSATWHRLRPARLRLFTEIRPEPTGTSLA</sequence>
<name>A0A4V2Y5T6_9ACTN</name>
<keyword evidence="2" id="KW-1185">Reference proteome</keyword>
<gene>
    <name evidence="1" type="ORF">E1292_48755</name>
</gene>
<dbReference type="AlphaFoldDB" id="A0A4V2Y5T6"/>
<reference evidence="1 2" key="1">
    <citation type="submission" date="2019-03" db="EMBL/GenBank/DDBJ databases">
        <title>Draft genome sequences of novel Actinobacteria.</title>
        <authorList>
            <person name="Sahin N."/>
            <person name="Ay H."/>
            <person name="Saygin H."/>
        </authorList>
    </citation>
    <scope>NUCLEOTIDE SEQUENCE [LARGE SCALE GENOMIC DNA]</scope>
    <source>
        <strain evidence="1 2">KC310</strain>
    </source>
</reference>
<protein>
    <submittedName>
        <fullName evidence="1">Uncharacterized protein</fullName>
    </submittedName>
</protein>
<evidence type="ECO:0000313" key="2">
    <source>
        <dbReference type="Proteomes" id="UP000295258"/>
    </source>
</evidence>
<evidence type="ECO:0000313" key="1">
    <source>
        <dbReference type="EMBL" id="TDC85575.1"/>
    </source>
</evidence>
<organism evidence="1 2">
    <name type="scientific">Nonomuraea deserti</name>
    <dbReference type="NCBI Taxonomy" id="1848322"/>
    <lineage>
        <taxon>Bacteria</taxon>
        <taxon>Bacillati</taxon>
        <taxon>Actinomycetota</taxon>
        <taxon>Actinomycetes</taxon>
        <taxon>Streptosporangiales</taxon>
        <taxon>Streptosporangiaceae</taxon>
        <taxon>Nonomuraea</taxon>
    </lineage>
</organism>